<feature type="compositionally biased region" description="Low complexity" evidence="1">
    <location>
        <begin position="304"/>
        <end position="318"/>
    </location>
</feature>
<proteinExistence type="predicted"/>
<gene>
    <name evidence="3" type="ORF">PVAND_002859</name>
</gene>
<keyword evidence="2" id="KW-0732">Signal</keyword>
<evidence type="ECO:0000256" key="2">
    <source>
        <dbReference type="SAM" id="SignalP"/>
    </source>
</evidence>
<evidence type="ECO:0000256" key="1">
    <source>
        <dbReference type="SAM" id="MobiDB-lite"/>
    </source>
</evidence>
<feature type="signal peptide" evidence="2">
    <location>
        <begin position="1"/>
        <end position="21"/>
    </location>
</feature>
<organism evidence="3 4">
    <name type="scientific">Polypedilum vanderplanki</name>
    <name type="common">Sleeping chironomid midge</name>
    <dbReference type="NCBI Taxonomy" id="319348"/>
    <lineage>
        <taxon>Eukaryota</taxon>
        <taxon>Metazoa</taxon>
        <taxon>Ecdysozoa</taxon>
        <taxon>Arthropoda</taxon>
        <taxon>Hexapoda</taxon>
        <taxon>Insecta</taxon>
        <taxon>Pterygota</taxon>
        <taxon>Neoptera</taxon>
        <taxon>Endopterygota</taxon>
        <taxon>Diptera</taxon>
        <taxon>Nematocera</taxon>
        <taxon>Chironomoidea</taxon>
        <taxon>Chironomidae</taxon>
        <taxon>Chironominae</taxon>
        <taxon>Polypedilum</taxon>
        <taxon>Polypedilum</taxon>
    </lineage>
</organism>
<feature type="compositionally biased region" description="Polar residues" evidence="1">
    <location>
        <begin position="183"/>
        <end position="194"/>
    </location>
</feature>
<name>A0A9J6BSP5_POLVA</name>
<feature type="region of interest" description="Disordered" evidence="1">
    <location>
        <begin position="391"/>
        <end position="418"/>
    </location>
</feature>
<accession>A0A9J6BSP5</accession>
<comment type="caution">
    <text evidence="3">The sequence shown here is derived from an EMBL/GenBank/DDBJ whole genome shotgun (WGS) entry which is preliminary data.</text>
</comment>
<keyword evidence="4" id="KW-1185">Reference proteome</keyword>
<sequence>MRLINKVLIVLFICARNSIHALPVQSKALENVDDQLFWQAAWFSEDSNDRAASPFTSDSKRISPKSIFIIPEKSASYCSPGYRIDENGKCIKIVSIQQTSEESKLASLITTDDTANFDYDYWNEEDEYTQTTDNNESLKLPLVPILNESHENENDDNDNNNNNNNSNENAKKIIIKENDEIHSTSVTESSTNVISTSHMPPMTTTTTQQTFQNFHQDNKTDSVQVIIATLSSDNYGWESISDKNESNIMMTYDHASTETTSVNEFKNDEEEEKENFKSQTTTIAPTIEISTKNNVMQDRNDADSQNIEPTSSSSISNSTDEDDLLDYSIFNETTFQTEDTIIEKINFDDVSLMQNESLLISYENVNSTNIDYEDSTTTIEPLVVDLTSSTVEYEGSTDDSDDSSSSMPTTIDLDEQSYNGDQESKNKFIYQHLTSITEKTIPTTTTERNKIKFPNDEQPSNRIKFPDDEIAPQTQSTSIFSWPRENHKITTNIFQFWNQQPLIADSLQRIRSNSKSFSDNFFPYTRNQKLQIVTPQQHY</sequence>
<feature type="chain" id="PRO_5039914735" evidence="2">
    <location>
        <begin position="22"/>
        <end position="539"/>
    </location>
</feature>
<dbReference type="AlphaFoldDB" id="A0A9J6BSP5"/>
<reference evidence="3" key="1">
    <citation type="submission" date="2021-03" db="EMBL/GenBank/DDBJ databases">
        <title>Chromosome level genome of the anhydrobiotic midge Polypedilum vanderplanki.</title>
        <authorList>
            <person name="Yoshida Y."/>
            <person name="Kikawada T."/>
            <person name="Gusev O."/>
        </authorList>
    </citation>
    <scope>NUCLEOTIDE SEQUENCE</scope>
    <source>
        <strain evidence="3">NIAS01</strain>
        <tissue evidence="3">Whole body or cell culture</tissue>
    </source>
</reference>
<feature type="region of interest" description="Disordered" evidence="1">
    <location>
        <begin position="297"/>
        <end position="319"/>
    </location>
</feature>
<dbReference type="Proteomes" id="UP001107558">
    <property type="component" value="Chromosome 3"/>
</dbReference>
<dbReference type="EMBL" id="JADBJN010000003">
    <property type="protein sequence ID" value="KAG5672762.1"/>
    <property type="molecule type" value="Genomic_DNA"/>
</dbReference>
<dbReference type="OrthoDB" id="8197748at2759"/>
<protein>
    <submittedName>
        <fullName evidence="3">Uncharacterized protein</fullName>
    </submittedName>
</protein>
<evidence type="ECO:0000313" key="4">
    <source>
        <dbReference type="Proteomes" id="UP001107558"/>
    </source>
</evidence>
<feature type="region of interest" description="Disordered" evidence="1">
    <location>
        <begin position="181"/>
        <end position="202"/>
    </location>
</feature>
<evidence type="ECO:0000313" key="3">
    <source>
        <dbReference type="EMBL" id="KAG5672762.1"/>
    </source>
</evidence>